<keyword evidence="3" id="KW-1185">Reference proteome</keyword>
<feature type="transmembrane region" description="Helical" evidence="1">
    <location>
        <begin position="75"/>
        <end position="91"/>
    </location>
</feature>
<evidence type="ECO:0000313" key="3">
    <source>
        <dbReference type="Proteomes" id="UP000296352"/>
    </source>
</evidence>
<accession>A0A4P7QG46</accession>
<sequence length="265" mass="29220">MSKRPSQAIRNGWVTDQHGSWPMGFVPLAVGLCVAQDLGWRHVLLVAAWTFGFFFFAVAEKWLKFKFRPRYRPALLTYLALTLVMCAGLAITAPYMAWWALVYAPLVAISFYQAWAKKERELVSREVAIVAAALILAVADNLGTGVAWFESGGVSAKAWLFTFYLGAYFAGTVPVVKTLIRERGNKAWFVGSIAYHAVMALVMFVLAGLGIQTGWQAAVWCLATLRAWYLPASAARTGKQWTPPVVGGVECVFTALMVLTLPWGM</sequence>
<keyword evidence="1" id="KW-0812">Transmembrane</keyword>
<name>A0A4P7QG46_9CORY</name>
<dbReference type="OrthoDB" id="2380563at2"/>
<proteinExistence type="predicted"/>
<dbReference type="RefSeq" id="WP_136141414.1">
    <property type="nucleotide sequence ID" value="NZ_CP039247.1"/>
</dbReference>
<dbReference type="InterPro" id="IPR025576">
    <property type="entry name" value="YwiC"/>
</dbReference>
<reference evidence="2 3" key="1">
    <citation type="submission" date="2019-04" db="EMBL/GenBank/DDBJ databases">
        <title>Corynebacterium endometrii sp. nov., isolated from the uterus of a cow with endometritis.</title>
        <authorList>
            <person name="Ballas P."/>
            <person name="Ruckert C."/>
            <person name="Wagener K."/>
            <person name="Drillich M."/>
            <person name="Kaempfer P."/>
            <person name="Busse H.-J."/>
            <person name="Ehling-Schulz M."/>
        </authorList>
    </citation>
    <scope>NUCLEOTIDE SEQUENCE [LARGE SCALE GENOMIC DNA]</scope>
    <source>
        <strain evidence="2 3">LMM-1653</strain>
    </source>
</reference>
<evidence type="ECO:0008006" key="4">
    <source>
        <dbReference type="Google" id="ProtNLM"/>
    </source>
</evidence>
<feature type="transmembrane region" description="Helical" evidence="1">
    <location>
        <begin position="97"/>
        <end position="115"/>
    </location>
</feature>
<feature type="transmembrane region" description="Helical" evidence="1">
    <location>
        <begin position="127"/>
        <end position="149"/>
    </location>
</feature>
<dbReference type="EMBL" id="CP039247">
    <property type="protein sequence ID" value="QCB28712.1"/>
    <property type="molecule type" value="Genomic_DNA"/>
</dbReference>
<evidence type="ECO:0000256" key="1">
    <source>
        <dbReference type="SAM" id="Phobius"/>
    </source>
</evidence>
<feature type="transmembrane region" description="Helical" evidence="1">
    <location>
        <begin position="161"/>
        <end position="180"/>
    </location>
</feature>
<protein>
    <recommendedName>
        <fullName evidence="4">YwiC-like protein</fullName>
    </recommendedName>
</protein>
<keyword evidence="1" id="KW-1133">Transmembrane helix</keyword>
<gene>
    <name evidence="2" type="ORF">CENDO_07190</name>
</gene>
<dbReference type="Pfam" id="PF14256">
    <property type="entry name" value="YwiC"/>
    <property type="match status" value="1"/>
</dbReference>
<keyword evidence="1" id="KW-0472">Membrane</keyword>
<feature type="transmembrane region" description="Helical" evidence="1">
    <location>
        <begin position="44"/>
        <end position="63"/>
    </location>
</feature>
<dbReference type="AlphaFoldDB" id="A0A4P7QG46"/>
<feature type="transmembrane region" description="Helical" evidence="1">
    <location>
        <begin position="187"/>
        <end position="207"/>
    </location>
</feature>
<organism evidence="2 3">
    <name type="scientific">Corynebacterium endometrii</name>
    <dbReference type="NCBI Taxonomy" id="2488819"/>
    <lineage>
        <taxon>Bacteria</taxon>
        <taxon>Bacillati</taxon>
        <taxon>Actinomycetota</taxon>
        <taxon>Actinomycetes</taxon>
        <taxon>Mycobacteriales</taxon>
        <taxon>Corynebacteriaceae</taxon>
        <taxon>Corynebacterium</taxon>
    </lineage>
</organism>
<dbReference type="KEGG" id="cee:CENDO_07190"/>
<evidence type="ECO:0000313" key="2">
    <source>
        <dbReference type="EMBL" id="QCB28712.1"/>
    </source>
</evidence>
<feature type="transmembrane region" description="Helical" evidence="1">
    <location>
        <begin position="241"/>
        <end position="263"/>
    </location>
</feature>
<dbReference type="Proteomes" id="UP000296352">
    <property type="component" value="Chromosome"/>
</dbReference>